<name>A0AAN7VHY7_9COLE</name>
<keyword evidence="3" id="KW-1185">Reference proteome</keyword>
<dbReference type="Proteomes" id="UP001329430">
    <property type="component" value="Chromosome 4"/>
</dbReference>
<evidence type="ECO:0000259" key="1">
    <source>
        <dbReference type="Pfam" id="PF14952"/>
    </source>
</evidence>
<dbReference type="PANTHER" id="PTHR13518">
    <property type="entry name" value="PUTATIVE TREBLE-CLEF ZINC-FINGER C2ORF42 FAMILY MEMBER"/>
    <property type="match status" value="1"/>
</dbReference>
<reference evidence="2 3" key="1">
    <citation type="journal article" date="2024" name="Insects">
        <title>An Improved Chromosome-Level Genome Assembly of the Firefly Pyrocoelia pectoralis.</title>
        <authorList>
            <person name="Fu X."/>
            <person name="Meyer-Rochow V.B."/>
            <person name="Ballantyne L."/>
            <person name="Zhu X."/>
        </authorList>
    </citation>
    <scope>NUCLEOTIDE SEQUENCE [LARGE SCALE GENOMIC DNA]</scope>
    <source>
        <strain evidence="2">XCY_ONT2</strain>
    </source>
</reference>
<dbReference type="InterPro" id="IPR029269">
    <property type="entry name" value="Zf-tcix"/>
</dbReference>
<accession>A0AAN7VHY7</accession>
<dbReference type="AlphaFoldDB" id="A0AAN7VHY7"/>
<dbReference type="GO" id="GO:0005634">
    <property type="term" value="C:nucleus"/>
    <property type="evidence" value="ECO:0007669"/>
    <property type="project" value="TreeGrafter"/>
</dbReference>
<proteinExistence type="predicted"/>
<protein>
    <recommendedName>
        <fullName evidence="1">Putative treble-clef zinc-finger domain-containing protein</fullName>
    </recommendedName>
</protein>
<organism evidence="2 3">
    <name type="scientific">Pyrocoelia pectoralis</name>
    <dbReference type="NCBI Taxonomy" id="417401"/>
    <lineage>
        <taxon>Eukaryota</taxon>
        <taxon>Metazoa</taxon>
        <taxon>Ecdysozoa</taxon>
        <taxon>Arthropoda</taxon>
        <taxon>Hexapoda</taxon>
        <taxon>Insecta</taxon>
        <taxon>Pterygota</taxon>
        <taxon>Neoptera</taxon>
        <taxon>Endopterygota</taxon>
        <taxon>Coleoptera</taxon>
        <taxon>Polyphaga</taxon>
        <taxon>Elateriformia</taxon>
        <taxon>Elateroidea</taxon>
        <taxon>Lampyridae</taxon>
        <taxon>Lampyrinae</taxon>
        <taxon>Pyrocoelia</taxon>
    </lineage>
</organism>
<feature type="domain" description="Putative treble-clef zinc-finger" evidence="1">
    <location>
        <begin position="28"/>
        <end position="68"/>
    </location>
</feature>
<dbReference type="PANTHER" id="PTHR13518:SF1">
    <property type="entry name" value="C2ORF42 HOMOLOG"/>
    <property type="match status" value="1"/>
</dbReference>
<dbReference type="Pfam" id="PF14952">
    <property type="entry name" value="zf-tcix"/>
    <property type="match status" value="1"/>
</dbReference>
<dbReference type="InterPro" id="IPR026049">
    <property type="entry name" value="C2orf42"/>
</dbReference>
<sequence>MPKKELRIKRNALQPSIQSKDLSQILLNLGKATRRGIKKCYKCGVYNGTRGLMCKNKQCAAVFRECEEKETNLNATKLFSGTSRQVFSVKVRGKGPDYRGFVQLPVVEGNTVTEEADVALSEVALCFVDSCQRLFDDSILKCHEIEGTKVISICIHIKSALKSVNVAIPIETKNCLLHTLNFNDDVKRQLWSLSTEARGALVQRVSKTVMAVKCQVSPKHPLGYLHFTFCTSKGNRVIYDKFFCNCLSLKGYGINNSDSAINQKCIHFYACIWAFASDLKFTEEFINFLNVELCVDKSEEVIEPPSVEPPCNSRKHLKTRSANLTETVFNPAQIAKSKSCLDKHYFITKLDVSMQFIDWLSSLTERVNQCITNNKKEGLQALQSYIPLSFFVLLQARIHQDEKLHNFYTCTNSTGITYVVRNTSYLKKVFDTPQVSLQLVQVQEEIITHSHVSRIFIEDKIWYLKVGLSEKDGNFTPFTIVWSPSVLPISNFGKMDLIFYVGCR</sequence>
<gene>
    <name evidence="2" type="ORF">RI129_005759</name>
</gene>
<dbReference type="EMBL" id="JAVRBK010000004">
    <property type="protein sequence ID" value="KAK5644459.1"/>
    <property type="molecule type" value="Genomic_DNA"/>
</dbReference>
<evidence type="ECO:0000313" key="3">
    <source>
        <dbReference type="Proteomes" id="UP001329430"/>
    </source>
</evidence>
<comment type="caution">
    <text evidence="2">The sequence shown here is derived from an EMBL/GenBank/DDBJ whole genome shotgun (WGS) entry which is preliminary data.</text>
</comment>
<evidence type="ECO:0000313" key="2">
    <source>
        <dbReference type="EMBL" id="KAK5644459.1"/>
    </source>
</evidence>